<protein>
    <submittedName>
        <fullName evidence="3">Alpha/beta hydrolase</fullName>
    </submittedName>
</protein>
<dbReference type="GO" id="GO:0016020">
    <property type="term" value="C:membrane"/>
    <property type="evidence" value="ECO:0007669"/>
    <property type="project" value="TreeGrafter"/>
</dbReference>
<dbReference type="KEGG" id="sand:H3309_06500"/>
<dbReference type="PANTHER" id="PTHR43798">
    <property type="entry name" value="MONOACYLGLYCEROL LIPASE"/>
    <property type="match status" value="1"/>
</dbReference>
<dbReference type="PRINTS" id="PR00111">
    <property type="entry name" value="ABHYDROLASE"/>
</dbReference>
<evidence type="ECO:0000259" key="2">
    <source>
        <dbReference type="Pfam" id="PF00561"/>
    </source>
</evidence>
<accession>A0A7G5IL62</accession>
<dbReference type="AlphaFoldDB" id="A0A7G5IL62"/>
<dbReference type="InterPro" id="IPR000073">
    <property type="entry name" value="AB_hydrolase_1"/>
</dbReference>
<dbReference type="InterPro" id="IPR029058">
    <property type="entry name" value="AB_hydrolase_fold"/>
</dbReference>
<dbReference type="InterPro" id="IPR050266">
    <property type="entry name" value="AB_hydrolase_sf"/>
</dbReference>
<dbReference type="PANTHER" id="PTHR43798:SF33">
    <property type="entry name" value="HYDROLASE, PUTATIVE (AFU_ORTHOLOGUE AFUA_2G14860)-RELATED"/>
    <property type="match status" value="1"/>
</dbReference>
<proteinExistence type="predicted"/>
<dbReference type="Proteomes" id="UP000515292">
    <property type="component" value="Chromosome"/>
</dbReference>
<organism evidence="3 4">
    <name type="scientific">Sandaracinobacteroides saxicola</name>
    <dbReference type="NCBI Taxonomy" id="2759707"/>
    <lineage>
        <taxon>Bacteria</taxon>
        <taxon>Pseudomonadati</taxon>
        <taxon>Pseudomonadota</taxon>
        <taxon>Alphaproteobacteria</taxon>
        <taxon>Sphingomonadales</taxon>
        <taxon>Sphingosinicellaceae</taxon>
        <taxon>Sandaracinobacteroides</taxon>
    </lineage>
</organism>
<name>A0A7G5IL62_9SPHN</name>
<dbReference type="RefSeq" id="WP_182297927.1">
    <property type="nucleotide sequence ID" value="NZ_CP059851.1"/>
</dbReference>
<evidence type="ECO:0000313" key="3">
    <source>
        <dbReference type="EMBL" id="QMW24104.1"/>
    </source>
</evidence>
<keyword evidence="4" id="KW-1185">Reference proteome</keyword>
<feature type="compositionally biased region" description="Basic and acidic residues" evidence="1">
    <location>
        <begin position="300"/>
        <end position="314"/>
    </location>
</feature>
<feature type="domain" description="AB hydrolase-1" evidence="2">
    <location>
        <begin position="64"/>
        <end position="301"/>
    </location>
</feature>
<dbReference type="GO" id="GO:0016787">
    <property type="term" value="F:hydrolase activity"/>
    <property type="evidence" value="ECO:0007669"/>
    <property type="project" value="UniProtKB-KW"/>
</dbReference>
<dbReference type="SUPFAM" id="SSF53474">
    <property type="entry name" value="alpha/beta-Hydrolases"/>
    <property type="match status" value="1"/>
</dbReference>
<keyword evidence="3" id="KW-0378">Hydrolase</keyword>
<sequence length="328" mass="35112">MSRRWIGSVALIAGLLVALFLVFRTPDTDAAAMRAKYGGPASRFIDISPGFTVHVRDQGRQDAPALILIHGSNASLHTWEPWVARLKDRYRLISLDLQGHGLTGPIPSGCYTSACMAETVEAVRAKLGVERAAIAGNSMGGGVALAYALAHPDRTTALILVDSGGVPPVANAPEPDLPLGFRIARMPMLRDLAASITPRALVERSLQQSVSVQSVVTPAAVDRYWDLLRYPGNRAATMVRFSQPRTTITDATYAPLKMPVLILWGKEDRLIPVASVAAFQRALPEAKAIIYSGIGHIPQEETPDRSAADVDSFLRGKPALTAQPAPAA</sequence>
<evidence type="ECO:0000313" key="4">
    <source>
        <dbReference type="Proteomes" id="UP000515292"/>
    </source>
</evidence>
<dbReference type="Gene3D" id="3.40.50.1820">
    <property type="entry name" value="alpha/beta hydrolase"/>
    <property type="match status" value="1"/>
</dbReference>
<evidence type="ECO:0000256" key="1">
    <source>
        <dbReference type="SAM" id="MobiDB-lite"/>
    </source>
</evidence>
<gene>
    <name evidence="3" type="ORF">H3309_06500</name>
</gene>
<dbReference type="EMBL" id="CP059851">
    <property type="protein sequence ID" value="QMW24104.1"/>
    <property type="molecule type" value="Genomic_DNA"/>
</dbReference>
<feature type="region of interest" description="Disordered" evidence="1">
    <location>
        <begin position="300"/>
        <end position="328"/>
    </location>
</feature>
<reference evidence="3 4" key="1">
    <citation type="submission" date="2020-07" db="EMBL/GenBank/DDBJ databases">
        <title>Complete genome sequence for Sandaracinobacter sp. M6.</title>
        <authorList>
            <person name="Tang Y."/>
            <person name="Liu Q."/>
            <person name="Guo Z."/>
            <person name="Lei P."/>
            <person name="Huang B."/>
        </authorList>
    </citation>
    <scope>NUCLEOTIDE SEQUENCE [LARGE SCALE GENOMIC DNA]</scope>
    <source>
        <strain evidence="3 4">M6</strain>
    </source>
</reference>
<dbReference type="Pfam" id="PF00561">
    <property type="entry name" value="Abhydrolase_1"/>
    <property type="match status" value="1"/>
</dbReference>